<proteinExistence type="predicted"/>
<organism evidence="5 6">
    <name type="scientific">Trinickia caryophylli</name>
    <name type="common">Paraburkholderia caryophylli</name>
    <dbReference type="NCBI Taxonomy" id="28094"/>
    <lineage>
        <taxon>Bacteria</taxon>
        <taxon>Pseudomonadati</taxon>
        <taxon>Pseudomonadota</taxon>
        <taxon>Betaproteobacteria</taxon>
        <taxon>Burkholderiales</taxon>
        <taxon>Burkholderiaceae</taxon>
        <taxon>Trinickia</taxon>
    </lineage>
</organism>
<dbReference type="SUPFAM" id="SSF46689">
    <property type="entry name" value="Homeodomain-like"/>
    <property type="match status" value="2"/>
</dbReference>
<evidence type="ECO:0000313" key="6">
    <source>
        <dbReference type="Proteomes" id="UP000192911"/>
    </source>
</evidence>
<dbReference type="PANTHER" id="PTHR46796:SF2">
    <property type="entry name" value="TRANSCRIPTIONAL REGULATORY PROTEIN"/>
    <property type="match status" value="1"/>
</dbReference>
<dbReference type="SMART" id="SM00342">
    <property type="entry name" value="HTH_ARAC"/>
    <property type="match status" value="1"/>
</dbReference>
<dbReference type="SUPFAM" id="SSF51215">
    <property type="entry name" value="Regulatory protein AraC"/>
    <property type="match status" value="1"/>
</dbReference>
<keyword evidence="1" id="KW-0805">Transcription regulation</keyword>
<dbReference type="Pfam" id="PF02311">
    <property type="entry name" value="AraC_binding"/>
    <property type="match status" value="1"/>
</dbReference>
<name>A0A1X7EVW2_TRICW</name>
<dbReference type="PANTHER" id="PTHR46796">
    <property type="entry name" value="HTH-TYPE TRANSCRIPTIONAL ACTIVATOR RHAS-RELATED"/>
    <property type="match status" value="1"/>
</dbReference>
<dbReference type="Proteomes" id="UP000192911">
    <property type="component" value="Unassembled WGS sequence"/>
</dbReference>
<gene>
    <name evidence="5" type="ORF">SAMN06295900_106357</name>
</gene>
<dbReference type="InterPro" id="IPR009057">
    <property type="entry name" value="Homeodomain-like_sf"/>
</dbReference>
<dbReference type="GO" id="GO:0043565">
    <property type="term" value="F:sequence-specific DNA binding"/>
    <property type="evidence" value="ECO:0007669"/>
    <property type="project" value="InterPro"/>
</dbReference>
<evidence type="ECO:0000256" key="2">
    <source>
        <dbReference type="ARBA" id="ARBA00023125"/>
    </source>
</evidence>
<protein>
    <submittedName>
        <fullName evidence="5">Transcriptional regulator, AraC family</fullName>
    </submittedName>
</protein>
<keyword evidence="3" id="KW-0804">Transcription</keyword>
<dbReference type="PROSITE" id="PS01124">
    <property type="entry name" value="HTH_ARAC_FAMILY_2"/>
    <property type="match status" value="1"/>
</dbReference>
<dbReference type="OrthoDB" id="9809338at2"/>
<reference evidence="6" key="1">
    <citation type="submission" date="2017-04" db="EMBL/GenBank/DDBJ databases">
        <authorList>
            <person name="Varghese N."/>
            <person name="Submissions S."/>
        </authorList>
    </citation>
    <scope>NUCLEOTIDE SEQUENCE [LARGE SCALE GENOMIC DNA]</scope>
    <source>
        <strain evidence="6">Ballard 720</strain>
    </source>
</reference>
<dbReference type="GO" id="GO:0003700">
    <property type="term" value="F:DNA-binding transcription factor activity"/>
    <property type="evidence" value="ECO:0007669"/>
    <property type="project" value="InterPro"/>
</dbReference>
<keyword evidence="6" id="KW-1185">Reference proteome</keyword>
<evidence type="ECO:0000259" key="4">
    <source>
        <dbReference type="PROSITE" id="PS01124"/>
    </source>
</evidence>
<evidence type="ECO:0000313" key="5">
    <source>
        <dbReference type="EMBL" id="SMF40971.1"/>
    </source>
</evidence>
<dbReference type="AlphaFoldDB" id="A0A1X7EVW2"/>
<accession>A0A1X7EVW2</accession>
<dbReference type="InterPro" id="IPR050204">
    <property type="entry name" value="AraC_XylS_family_regulators"/>
</dbReference>
<evidence type="ECO:0000256" key="3">
    <source>
        <dbReference type="ARBA" id="ARBA00023163"/>
    </source>
</evidence>
<dbReference type="Pfam" id="PF12833">
    <property type="entry name" value="HTH_18"/>
    <property type="match status" value="1"/>
</dbReference>
<dbReference type="InterPro" id="IPR018060">
    <property type="entry name" value="HTH_AraC"/>
</dbReference>
<dbReference type="InterPro" id="IPR037923">
    <property type="entry name" value="HTH-like"/>
</dbReference>
<keyword evidence="2" id="KW-0238">DNA-binding</keyword>
<sequence>MLNTGVPSQTSDAIPTFWRDAELPFIEARDVKDGRKVCYAKHTHECFSIGAITSGRSTYLNGRVCEQVGAGTVVVINPGDVHACNPIRDQPWSYRMFYVDTGWLTALQHELGFRNDLNFQAFAMRSTTHASLHAGLGRLYVTLSDDHADSLKKQCAVVGYFAEVQRVLNAAPRVPKEPNRKLARVAGYIRENCTRSLKLKEICAVGNISASYLIRAFKEQYGMTPHTYQINCRIEYCRAELRRRRSIADVAVEAGFSDQAHLQRVFKQFVAATPGQYRG</sequence>
<evidence type="ECO:0000256" key="1">
    <source>
        <dbReference type="ARBA" id="ARBA00023015"/>
    </source>
</evidence>
<feature type="domain" description="HTH araC/xylS-type" evidence="4">
    <location>
        <begin position="183"/>
        <end position="279"/>
    </location>
</feature>
<dbReference type="Gene3D" id="1.10.10.60">
    <property type="entry name" value="Homeodomain-like"/>
    <property type="match status" value="1"/>
</dbReference>
<dbReference type="InterPro" id="IPR003313">
    <property type="entry name" value="AraC-bd"/>
</dbReference>
<dbReference type="EMBL" id="FXAH01000006">
    <property type="protein sequence ID" value="SMF40971.1"/>
    <property type="molecule type" value="Genomic_DNA"/>
</dbReference>
<dbReference type="RefSeq" id="WP_085228021.1">
    <property type="nucleotide sequence ID" value="NZ_BSQD01000006.1"/>
</dbReference>
<dbReference type="GeneID" id="95550737"/>
<dbReference type="STRING" id="28094.SAMN06295900_106357"/>